<dbReference type="Gene3D" id="3.40.630.30">
    <property type="match status" value="1"/>
</dbReference>
<dbReference type="InterPro" id="IPR016181">
    <property type="entry name" value="Acyl_CoA_acyltransferase"/>
</dbReference>
<dbReference type="Pfam" id="PF13302">
    <property type="entry name" value="Acetyltransf_3"/>
    <property type="match status" value="1"/>
</dbReference>
<dbReference type="AlphaFoldDB" id="A0A923PKP9"/>
<organism evidence="2 3">
    <name type="scientific">Neolewinella lacunae</name>
    <dbReference type="NCBI Taxonomy" id="1517758"/>
    <lineage>
        <taxon>Bacteria</taxon>
        <taxon>Pseudomonadati</taxon>
        <taxon>Bacteroidota</taxon>
        <taxon>Saprospiria</taxon>
        <taxon>Saprospirales</taxon>
        <taxon>Lewinellaceae</taxon>
        <taxon>Neolewinella</taxon>
    </lineage>
</organism>
<evidence type="ECO:0000313" key="2">
    <source>
        <dbReference type="EMBL" id="MBC6993466.1"/>
    </source>
</evidence>
<dbReference type="EMBL" id="JACSIT010000067">
    <property type="protein sequence ID" value="MBC6993466.1"/>
    <property type="molecule type" value="Genomic_DNA"/>
</dbReference>
<keyword evidence="3" id="KW-1185">Reference proteome</keyword>
<evidence type="ECO:0000259" key="1">
    <source>
        <dbReference type="PROSITE" id="PS51186"/>
    </source>
</evidence>
<feature type="domain" description="N-acetyltransferase" evidence="1">
    <location>
        <begin position="12"/>
        <end position="174"/>
    </location>
</feature>
<dbReference type="RefSeq" id="WP_187465572.1">
    <property type="nucleotide sequence ID" value="NZ_JACSIT010000067.1"/>
</dbReference>
<accession>A0A923PKP9</accession>
<reference evidence="2" key="1">
    <citation type="submission" date="2020-08" db="EMBL/GenBank/DDBJ databases">
        <title>Lewinella bacteria from marine environments.</title>
        <authorList>
            <person name="Zhong Y."/>
        </authorList>
    </citation>
    <scope>NUCLEOTIDE SEQUENCE</scope>
    <source>
        <strain evidence="2">KCTC 42187</strain>
    </source>
</reference>
<protein>
    <submittedName>
        <fullName evidence="2">GNAT family N-acetyltransferase</fullName>
    </submittedName>
</protein>
<dbReference type="SUPFAM" id="SSF55729">
    <property type="entry name" value="Acyl-CoA N-acyltransferases (Nat)"/>
    <property type="match status" value="1"/>
</dbReference>
<comment type="caution">
    <text evidence="2">The sequence shown here is derived from an EMBL/GenBank/DDBJ whole genome shotgun (WGS) entry which is preliminary data.</text>
</comment>
<dbReference type="PANTHER" id="PTHR43792:SF1">
    <property type="entry name" value="N-ACETYLTRANSFERASE DOMAIN-CONTAINING PROTEIN"/>
    <property type="match status" value="1"/>
</dbReference>
<dbReference type="InterPro" id="IPR051531">
    <property type="entry name" value="N-acetyltransferase"/>
</dbReference>
<sequence length="177" mass="20305">MMHPHPFTTPRLTLRPFQLADAPELYRLNADPEVMRWIPKDEVFANTQAAETFLHDYLAQSKEWPYARWAVVRTDDAVWLGWCGLRQGPDGAVDLGYRFHRSAWGNGYATESGKAWIEQGFGPGKLPRIVASAADGNINSHRVLQRLGFRRFPEGDFSRDGFHWQRFHLERAAQGKP</sequence>
<name>A0A923PKP9_9BACT</name>
<dbReference type="PANTHER" id="PTHR43792">
    <property type="entry name" value="GNAT FAMILY, PUTATIVE (AFU_ORTHOLOGUE AFUA_3G00765)-RELATED-RELATED"/>
    <property type="match status" value="1"/>
</dbReference>
<evidence type="ECO:0000313" key="3">
    <source>
        <dbReference type="Proteomes" id="UP000650081"/>
    </source>
</evidence>
<gene>
    <name evidence="2" type="ORF">H9S92_04795</name>
</gene>
<proteinExistence type="predicted"/>
<dbReference type="Proteomes" id="UP000650081">
    <property type="component" value="Unassembled WGS sequence"/>
</dbReference>
<dbReference type="InterPro" id="IPR000182">
    <property type="entry name" value="GNAT_dom"/>
</dbReference>
<dbReference type="PROSITE" id="PS51186">
    <property type="entry name" value="GNAT"/>
    <property type="match status" value="1"/>
</dbReference>
<dbReference type="GO" id="GO:0016747">
    <property type="term" value="F:acyltransferase activity, transferring groups other than amino-acyl groups"/>
    <property type="evidence" value="ECO:0007669"/>
    <property type="project" value="InterPro"/>
</dbReference>